<dbReference type="PANTHER" id="PTHR13022">
    <property type="entry name" value="EUKARYOTIC TRANSLATION INITIATION FACTOR 3 SUBUNIT 11"/>
    <property type="match status" value="1"/>
</dbReference>
<dbReference type="Proteomes" id="UP000886520">
    <property type="component" value="Chromosome 8"/>
</dbReference>
<name>A0A9D4UYS3_ADICA</name>
<dbReference type="SUPFAM" id="SSF48371">
    <property type="entry name" value="ARM repeat"/>
    <property type="match status" value="1"/>
</dbReference>
<accession>A0A9D4UYS3</accession>
<protein>
    <submittedName>
        <fullName evidence="1">Uncharacterized protein</fullName>
    </submittedName>
</protein>
<dbReference type="EMBL" id="JABFUD020000008">
    <property type="protein sequence ID" value="KAI5076083.1"/>
    <property type="molecule type" value="Genomic_DNA"/>
</dbReference>
<dbReference type="Gene3D" id="1.25.40.250">
    <property type="entry name" value="ARM repeat, domain 1"/>
    <property type="match status" value="1"/>
</dbReference>
<dbReference type="PANTHER" id="PTHR13022:SF0">
    <property type="entry name" value="EUKARYOTIC TRANSLATION INITIATION FACTOR 3 SUBUNIT K"/>
    <property type="match status" value="1"/>
</dbReference>
<keyword evidence="2" id="KW-1185">Reference proteome</keyword>
<evidence type="ECO:0000313" key="1">
    <source>
        <dbReference type="EMBL" id="KAI5076083.1"/>
    </source>
</evidence>
<dbReference type="InterPro" id="IPR016024">
    <property type="entry name" value="ARM-type_fold"/>
</dbReference>
<evidence type="ECO:0000313" key="2">
    <source>
        <dbReference type="Proteomes" id="UP000886520"/>
    </source>
</evidence>
<dbReference type="AlphaFoldDB" id="A0A9D4UYS3"/>
<dbReference type="InterPro" id="IPR016020">
    <property type="entry name" value="Transl_init_fac_sub12_N_euk"/>
</dbReference>
<dbReference type="InterPro" id="IPR009374">
    <property type="entry name" value="eIF3k"/>
</dbReference>
<proteinExistence type="predicted"/>
<sequence length="77" mass="9072">MQRDWVAATHKEVTPQYTMEQSVAVNPYNLDILLDLEAYVSEQVNTQTYNLDANLCLLRLYEFEPSRMNIQIVARRH</sequence>
<dbReference type="GO" id="GO:0003743">
    <property type="term" value="F:translation initiation factor activity"/>
    <property type="evidence" value="ECO:0007669"/>
    <property type="project" value="InterPro"/>
</dbReference>
<dbReference type="GO" id="GO:0005852">
    <property type="term" value="C:eukaryotic translation initiation factor 3 complex"/>
    <property type="evidence" value="ECO:0007669"/>
    <property type="project" value="InterPro"/>
</dbReference>
<comment type="caution">
    <text evidence="1">The sequence shown here is derived from an EMBL/GenBank/DDBJ whole genome shotgun (WGS) entry which is preliminary data.</text>
</comment>
<reference evidence="1" key="1">
    <citation type="submission" date="2021-01" db="EMBL/GenBank/DDBJ databases">
        <title>Adiantum capillus-veneris genome.</title>
        <authorList>
            <person name="Fang Y."/>
            <person name="Liao Q."/>
        </authorList>
    </citation>
    <scope>NUCLEOTIDE SEQUENCE</scope>
    <source>
        <strain evidence="1">H3</strain>
        <tissue evidence="1">Leaf</tissue>
    </source>
</reference>
<organism evidence="1 2">
    <name type="scientific">Adiantum capillus-veneris</name>
    <name type="common">Maidenhair fern</name>
    <dbReference type="NCBI Taxonomy" id="13818"/>
    <lineage>
        <taxon>Eukaryota</taxon>
        <taxon>Viridiplantae</taxon>
        <taxon>Streptophyta</taxon>
        <taxon>Embryophyta</taxon>
        <taxon>Tracheophyta</taxon>
        <taxon>Polypodiopsida</taxon>
        <taxon>Polypodiidae</taxon>
        <taxon>Polypodiales</taxon>
        <taxon>Pteridineae</taxon>
        <taxon>Pteridaceae</taxon>
        <taxon>Vittarioideae</taxon>
        <taxon>Adiantum</taxon>
    </lineage>
</organism>
<dbReference type="OrthoDB" id="337745at2759"/>
<dbReference type="GO" id="GO:0043022">
    <property type="term" value="F:ribosome binding"/>
    <property type="evidence" value="ECO:0007669"/>
    <property type="project" value="InterPro"/>
</dbReference>
<dbReference type="GO" id="GO:0006446">
    <property type="term" value="P:regulation of translational initiation"/>
    <property type="evidence" value="ECO:0007669"/>
    <property type="project" value="InterPro"/>
</dbReference>
<gene>
    <name evidence="1" type="ORF">GOP47_0008148</name>
</gene>